<feature type="region of interest" description="Disordered" evidence="1">
    <location>
        <begin position="508"/>
        <end position="542"/>
    </location>
</feature>
<organism evidence="2 3">
    <name type="scientific">Calocera viscosa (strain TUFC12733)</name>
    <dbReference type="NCBI Taxonomy" id="1330018"/>
    <lineage>
        <taxon>Eukaryota</taxon>
        <taxon>Fungi</taxon>
        <taxon>Dikarya</taxon>
        <taxon>Basidiomycota</taxon>
        <taxon>Agaricomycotina</taxon>
        <taxon>Dacrymycetes</taxon>
        <taxon>Dacrymycetales</taxon>
        <taxon>Dacrymycetaceae</taxon>
        <taxon>Calocera</taxon>
    </lineage>
</organism>
<protein>
    <recommendedName>
        <fullName evidence="4">DUF4484 domain-containing protein</fullName>
    </recommendedName>
</protein>
<dbReference type="Proteomes" id="UP000076738">
    <property type="component" value="Unassembled WGS sequence"/>
</dbReference>
<feature type="region of interest" description="Disordered" evidence="1">
    <location>
        <begin position="388"/>
        <end position="434"/>
    </location>
</feature>
<sequence length="593" mass="65124">MAPDLEDILHGETASPDRDLCAVFKTSFHPTKGNIIDWSVKTSDDISLDGVEFSTLPSGLHVVDEDVIYFTKGSREGVCVFRRVKTDEAGQRGFKLGALGVLLEESTRARPWLHVESLRKMADLQQDAIDTKSLSDYFSAYKTVSGSEPAEEDLEDEIRLGGISNPYVHLPALLRHLGPTSLLLYKYALARRRIMIYTHPAVEPACMLAWCIQAMADIGTFEVGKGRGEKVPVLGLIGLIDIDRLKAEGEKGRGWIACTTDALFLERPQLYDLVVDMSTVPRSVSSASTSSEPVPALPHPSFFISTRIPHPTKPKDTHVLHPARFTWSDLPFWSTLDRYFPSDPVRLPAGNKAWQDPWRMYEDVCTMCAGMIAGTWRAPGAGEVRLEGEDDELRRVQSRPTKRQGSFGVGGHHRRGSNGSTRSMPVGEMSIPPKRKAIEVLRRVSGNRTGEQLSAAEPPNADADDGAEAENQPALDNATSALLLLAQFHNNTVSLLSSLSELIKPAASSPTATPTAAASQPSTSRQSQSPIPKRRRTSPKSVTLTPRDLLSLRLGPLSLSDAKIVEWLAFERLGVRVGVRRGWWDLSLGLLGW</sequence>
<feature type="region of interest" description="Disordered" evidence="1">
    <location>
        <begin position="447"/>
        <end position="469"/>
    </location>
</feature>
<dbReference type="OrthoDB" id="2152680at2759"/>
<dbReference type="STRING" id="1330018.A0A167N1B5"/>
<dbReference type="InterPro" id="IPR053056">
    <property type="entry name" value="Lipid_Metab_Assoc_Protein"/>
</dbReference>
<accession>A0A167N1B5</accession>
<dbReference type="InterPro" id="IPR018626">
    <property type="entry name" value="LCHN/Anr2"/>
</dbReference>
<reference evidence="2 3" key="1">
    <citation type="journal article" date="2016" name="Mol. Biol. Evol.">
        <title>Comparative Genomics of Early-Diverging Mushroom-Forming Fungi Provides Insights into the Origins of Lignocellulose Decay Capabilities.</title>
        <authorList>
            <person name="Nagy L.G."/>
            <person name="Riley R."/>
            <person name="Tritt A."/>
            <person name="Adam C."/>
            <person name="Daum C."/>
            <person name="Floudas D."/>
            <person name="Sun H."/>
            <person name="Yadav J.S."/>
            <person name="Pangilinan J."/>
            <person name="Larsson K.H."/>
            <person name="Matsuura K."/>
            <person name="Barry K."/>
            <person name="Labutti K."/>
            <person name="Kuo R."/>
            <person name="Ohm R.A."/>
            <person name="Bhattacharya S.S."/>
            <person name="Shirouzu T."/>
            <person name="Yoshinaga Y."/>
            <person name="Martin F.M."/>
            <person name="Grigoriev I.V."/>
            <person name="Hibbett D.S."/>
        </authorList>
    </citation>
    <scope>NUCLEOTIDE SEQUENCE [LARGE SCALE GENOMIC DNA]</scope>
    <source>
        <strain evidence="2 3">TUFC12733</strain>
    </source>
</reference>
<evidence type="ECO:0000256" key="1">
    <source>
        <dbReference type="SAM" id="MobiDB-lite"/>
    </source>
</evidence>
<proteinExistence type="predicted"/>
<dbReference type="PANTHER" id="PTHR28153">
    <property type="entry name" value="PROTEIN, PUTATIVE-RELATED"/>
    <property type="match status" value="1"/>
</dbReference>
<evidence type="ECO:0000313" key="2">
    <source>
        <dbReference type="EMBL" id="KZO97241.1"/>
    </source>
</evidence>
<dbReference type="EMBL" id="KV417280">
    <property type="protein sequence ID" value="KZO97241.1"/>
    <property type="molecule type" value="Genomic_DNA"/>
</dbReference>
<evidence type="ECO:0000313" key="3">
    <source>
        <dbReference type="Proteomes" id="UP000076738"/>
    </source>
</evidence>
<feature type="compositionally biased region" description="Low complexity" evidence="1">
    <location>
        <begin position="508"/>
        <end position="530"/>
    </location>
</feature>
<dbReference type="GO" id="GO:0005811">
    <property type="term" value="C:lipid droplet"/>
    <property type="evidence" value="ECO:0007669"/>
    <property type="project" value="TreeGrafter"/>
</dbReference>
<gene>
    <name evidence="2" type="ORF">CALVIDRAFT_597586</name>
</gene>
<evidence type="ECO:0008006" key="4">
    <source>
        <dbReference type="Google" id="ProtNLM"/>
    </source>
</evidence>
<keyword evidence="3" id="KW-1185">Reference proteome</keyword>
<name>A0A167N1B5_CALVF</name>
<dbReference type="AlphaFoldDB" id="A0A167N1B5"/>
<dbReference type="PANTHER" id="PTHR28153:SF1">
    <property type="entry name" value="DUF4484 DOMAIN-CONTAINING PROTEIN"/>
    <property type="match status" value="1"/>
</dbReference>
<dbReference type="Pfam" id="PF09804">
    <property type="entry name" value="DENND11"/>
    <property type="match status" value="1"/>
</dbReference>